<sequence length="210" mass="24394">MVKWLVIFAMSLCAHGTGIVASLRKETDFVAYDCADRYGECSRSPGELFNSNVGRTKKRSAFRNCSVDGDKSSKLTLAADLLETIKVAKTVQDIFKLIKTAPGHQGSKKWTYARALTYPIPHIRRNFEMTKPTEIIKYNLDKPFYQNLKKFRLEFRNLLDQAYLIDPPMFCFLFQMTKWQMYTDDPVEEIIFQLQAKVREIRCDVHYHSA</sequence>
<protein>
    <recommendedName>
        <fullName evidence="4">Secreted protein</fullName>
    </recommendedName>
</protein>
<comment type="caution">
    <text evidence="2">The sequence shown here is derived from an EMBL/GenBank/DDBJ whole genome shotgun (WGS) entry which is preliminary data.</text>
</comment>
<evidence type="ECO:0000256" key="1">
    <source>
        <dbReference type="SAM" id="SignalP"/>
    </source>
</evidence>
<dbReference type="EMBL" id="JANBPY010000610">
    <property type="protein sequence ID" value="KAJ1965292.1"/>
    <property type="molecule type" value="Genomic_DNA"/>
</dbReference>
<dbReference type="Proteomes" id="UP001150925">
    <property type="component" value="Unassembled WGS sequence"/>
</dbReference>
<keyword evidence="1" id="KW-0732">Signal</keyword>
<feature type="signal peptide" evidence="1">
    <location>
        <begin position="1"/>
        <end position="16"/>
    </location>
</feature>
<evidence type="ECO:0008006" key="4">
    <source>
        <dbReference type="Google" id="ProtNLM"/>
    </source>
</evidence>
<name>A0A9W8E779_9FUNG</name>
<gene>
    <name evidence="2" type="ORF">IWQ62_002702</name>
</gene>
<accession>A0A9W8E779</accession>
<proteinExistence type="predicted"/>
<reference evidence="2" key="1">
    <citation type="submission" date="2022-07" db="EMBL/GenBank/DDBJ databases">
        <title>Phylogenomic reconstructions and comparative analyses of Kickxellomycotina fungi.</title>
        <authorList>
            <person name="Reynolds N.K."/>
            <person name="Stajich J.E."/>
            <person name="Barry K."/>
            <person name="Grigoriev I.V."/>
            <person name="Crous P."/>
            <person name="Smith M.E."/>
        </authorList>
    </citation>
    <scope>NUCLEOTIDE SEQUENCE</scope>
    <source>
        <strain evidence="2">RSA 1196</strain>
    </source>
</reference>
<dbReference type="AlphaFoldDB" id="A0A9W8E779"/>
<evidence type="ECO:0000313" key="3">
    <source>
        <dbReference type="Proteomes" id="UP001150925"/>
    </source>
</evidence>
<organism evidence="2 3">
    <name type="scientific">Dispira parvispora</name>
    <dbReference type="NCBI Taxonomy" id="1520584"/>
    <lineage>
        <taxon>Eukaryota</taxon>
        <taxon>Fungi</taxon>
        <taxon>Fungi incertae sedis</taxon>
        <taxon>Zoopagomycota</taxon>
        <taxon>Kickxellomycotina</taxon>
        <taxon>Dimargaritomycetes</taxon>
        <taxon>Dimargaritales</taxon>
        <taxon>Dimargaritaceae</taxon>
        <taxon>Dispira</taxon>
    </lineage>
</organism>
<feature type="chain" id="PRO_5040945048" description="Secreted protein" evidence="1">
    <location>
        <begin position="17"/>
        <end position="210"/>
    </location>
</feature>
<evidence type="ECO:0000313" key="2">
    <source>
        <dbReference type="EMBL" id="KAJ1965292.1"/>
    </source>
</evidence>
<keyword evidence="3" id="KW-1185">Reference proteome</keyword>